<accession>C8XAQ9</accession>
<dbReference type="KEGG" id="nml:Namu_2974"/>
<dbReference type="STRING" id="479431.Namu_2974"/>
<dbReference type="RefSeq" id="WP_015748185.1">
    <property type="nucleotide sequence ID" value="NC_013235.1"/>
</dbReference>
<organism evidence="2 3">
    <name type="scientific">Nakamurella multipartita (strain ATCC 700099 / DSM 44233 / CIP 104796 / JCM 9543 / NBRC 105858 / Y-104)</name>
    <name type="common">Microsphaera multipartita</name>
    <dbReference type="NCBI Taxonomy" id="479431"/>
    <lineage>
        <taxon>Bacteria</taxon>
        <taxon>Bacillati</taxon>
        <taxon>Actinomycetota</taxon>
        <taxon>Actinomycetes</taxon>
        <taxon>Nakamurellales</taxon>
        <taxon>Nakamurellaceae</taxon>
        <taxon>Nakamurella</taxon>
    </lineage>
</organism>
<reference evidence="3" key="1">
    <citation type="submission" date="2009-09" db="EMBL/GenBank/DDBJ databases">
        <title>The complete genome of Nakamurella multipartita DSM 44233.</title>
        <authorList>
            <consortium name="US DOE Joint Genome Institute (JGI-PGF)"/>
            <person name="Lucas S."/>
            <person name="Copeland A."/>
            <person name="Lapidus A."/>
            <person name="Glavina del Rio T."/>
            <person name="Dalin E."/>
            <person name="Tice H."/>
            <person name="Bruce D."/>
            <person name="Goodwin L."/>
            <person name="Pitluck S."/>
            <person name="Kyrpides N."/>
            <person name="Mavromatis K."/>
            <person name="Ivanova N."/>
            <person name="Ovchinnikova G."/>
            <person name="Sims D."/>
            <person name="Meincke L."/>
            <person name="Brettin T."/>
            <person name="Detter J.C."/>
            <person name="Han C."/>
            <person name="Larimer F."/>
            <person name="Land M."/>
            <person name="Hauser L."/>
            <person name="Markowitz V."/>
            <person name="Cheng J.-F."/>
            <person name="Hugenholtz P."/>
            <person name="Woyke T."/>
            <person name="Wu D."/>
            <person name="Klenk H.-P."/>
            <person name="Eisen J.A."/>
        </authorList>
    </citation>
    <scope>NUCLEOTIDE SEQUENCE [LARGE SCALE GENOMIC DNA]</scope>
    <source>
        <strain evidence="3">ATCC 700099 / DSM 44233 / CIP 104796 / JCM 9543 / NBRC 105858 / Y-104</strain>
    </source>
</reference>
<feature type="domain" description="NADP-dependent oxidoreductase" evidence="1">
    <location>
        <begin position="54"/>
        <end position="314"/>
    </location>
</feature>
<dbReference type="AlphaFoldDB" id="C8XAQ9"/>
<evidence type="ECO:0000313" key="2">
    <source>
        <dbReference type="EMBL" id="ACV79312.1"/>
    </source>
</evidence>
<evidence type="ECO:0000259" key="1">
    <source>
        <dbReference type="Pfam" id="PF00248"/>
    </source>
</evidence>
<dbReference type="InterPro" id="IPR036812">
    <property type="entry name" value="NAD(P)_OxRdtase_dom_sf"/>
</dbReference>
<dbReference type="PANTHER" id="PTHR43312:SF1">
    <property type="entry name" value="NADP-DEPENDENT OXIDOREDUCTASE DOMAIN-CONTAINING PROTEIN"/>
    <property type="match status" value="1"/>
</dbReference>
<evidence type="ECO:0000313" key="3">
    <source>
        <dbReference type="Proteomes" id="UP000002218"/>
    </source>
</evidence>
<gene>
    <name evidence="2" type="ordered locus">Namu_2974</name>
</gene>
<proteinExistence type="predicted"/>
<dbReference type="Proteomes" id="UP000002218">
    <property type="component" value="Chromosome"/>
</dbReference>
<sequence>MPDPIFSSPPTAHRRGRPRRARWALGTAVLGRPAYINTGSGSELPADRSVESYRAHTAVMLDAAVAAGVDWIDTARSYGRAEEFVGDWWRARAAADPRWADRAPTISSKWGYRYVGDWDMQAAVHEVKDHSLAHFRAQLALTRACLPRLNLYQVHSLTLDSPLFDDRPLLAALGELRDHGVAIGFSSSGPQQAEIIRRAMEIDVDGARLFSAVQATWNLLEPSAGPALREASRRELTVVVKESLANGRLVFNPPPALQAVARRHDAGIDAVALAAVAQQPWADRVLLGAAGVDQLHANLRADAVTLTEQDLAELAPAAMAPAGYWAQRSDLAWH</sequence>
<dbReference type="InterPro" id="IPR053135">
    <property type="entry name" value="AKR2_Oxidoreductase"/>
</dbReference>
<dbReference type="eggNOG" id="COG0667">
    <property type="taxonomic scope" value="Bacteria"/>
</dbReference>
<dbReference type="InParanoid" id="C8XAQ9"/>
<dbReference type="PANTHER" id="PTHR43312">
    <property type="entry name" value="D-THREO-ALDOSE 1-DEHYDROGENASE"/>
    <property type="match status" value="1"/>
</dbReference>
<dbReference type="InterPro" id="IPR023210">
    <property type="entry name" value="NADP_OxRdtase_dom"/>
</dbReference>
<name>C8XAQ9_NAKMY</name>
<protein>
    <submittedName>
        <fullName evidence="2">Aldo/keto reductase</fullName>
    </submittedName>
</protein>
<dbReference type="EMBL" id="CP001737">
    <property type="protein sequence ID" value="ACV79312.1"/>
    <property type="molecule type" value="Genomic_DNA"/>
</dbReference>
<dbReference type="HOGENOM" id="CLU_073071_0_0_11"/>
<dbReference type="Gene3D" id="3.20.20.100">
    <property type="entry name" value="NADP-dependent oxidoreductase domain"/>
    <property type="match status" value="1"/>
</dbReference>
<dbReference type="SUPFAM" id="SSF51430">
    <property type="entry name" value="NAD(P)-linked oxidoreductase"/>
    <property type="match status" value="1"/>
</dbReference>
<reference evidence="2 3" key="2">
    <citation type="journal article" date="2010" name="Stand. Genomic Sci.">
        <title>Complete genome sequence of Nakamurella multipartita type strain (Y-104).</title>
        <authorList>
            <person name="Tice H."/>
            <person name="Mayilraj S."/>
            <person name="Sims D."/>
            <person name="Lapidus A."/>
            <person name="Nolan M."/>
            <person name="Lucas S."/>
            <person name="Glavina Del Rio T."/>
            <person name="Copeland A."/>
            <person name="Cheng J.F."/>
            <person name="Meincke L."/>
            <person name="Bruce D."/>
            <person name="Goodwin L."/>
            <person name="Pitluck S."/>
            <person name="Ivanova N."/>
            <person name="Mavromatis K."/>
            <person name="Ovchinnikova G."/>
            <person name="Pati A."/>
            <person name="Chen A."/>
            <person name="Palaniappan K."/>
            <person name="Land M."/>
            <person name="Hauser L."/>
            <person name="Chang Y.J."/>
            <person name="Jeffries C.D."/>
            <person name="Detter J.C."/>
            <person name="Brettin T."/>
            <person name="Rohde M."/>
            <person name="Goker M."/>
            <person name="Bristow J."/>
            <person name="Eisen J.A."/>
            <person name="Markowitz V."/>
            <person name="Hugenholtz P."/>
            <person name="Kyrpides N.C."/>
            <person name="Klenk H.P."/>
            <person name="Chen F."/>
        </authorList>
    </citation>
    <scope>NUCLEOTIDE SEQUENCE [LARGE SCALE GENOMIC DNA]</scope>
    <source>
        <strain evidence="3">ATCC 700099 / DSM 44233 / CIP 104796 / JCM 9543 / NBRC 105858 / Y-104</strain>
    </source>
</reference>
<keyword evidence="3" id="KW-1185">Reference proteome</keyword>
<dbReference type="Pfam" id="PF00248">
    <property type="entry name" value="Aldo_ket_red"/>
    <property type="match status" value="1"/>
</dbReference>